<dbReference type="Gramene" id="ERN00603">
    <property type="protein sequence ID" value="ERN00603"/>
    <property type="gene ID" value="AMTR_s00091p00082480"/>
</dbReference>
<keyword evidence="2" id="KW-1185">Reference proteome</keyword>
<dbReference type="AlphaFoldDB" id="W1NY71"/>
<gene>
    <name evidence="1" type="ORF">AMTR_s00091p00082480</name>
</gene>
<dbReference type="SUPFAM" id="SSF57756">
    <property type="entry name" value="Retrovirus zinc finger-like domains"/>
    <property type="match status" value="1"/>
</dbReference>
<dbReference type="GO" id="GO:0008270">
    <property type="term" value="F:zinc ion binding"/>
    <property type="evidence" value="ECO:0007669"/>
    <property type="project" value="InterPro"/>
</dbReference>
<dbReference type="GO" id="GO:0003676">
    <property type="term" value="F:nucleic acid binding"/>
    <property type="evidence" value="ECO:0007669"/>
    <property type="project" value="InterPro"/>
</dbReference>
<organism evidence="1 2">
    <name type="scientific">Amborella trichopoda</name>
    <dbReference type="NCBI Taxonomy" id="13333"/>
    <lineage>
        <taxon>Eukaryota</taxon>
        <taxon>Viridiplantae</taxon>
        <taxon>Streptophyta</taxon>
        <taxon>Embryophyta</taxon>
        <taxon>Tracheophyta</taxon>
        <taxon>Spermatophyta</taxon>
        <taxon>Magnoliopsida</taxon>
        <taxon>Amborellales</taxon>
        <taxon>Amborellaceae</taxon>
        <taxon>Amborella</taxon>
    </lineage>
</organism>
<name>W1NY71_AMBTC</name>
<evidence type="ECO:0000313" key="2">
    <source>
        <dbReference type="Proteomes" id="UP000017836"/>
    </source>
</evidence>
<dbReference type="eggNOG" id="ENOG502R8UD">
    <property type="taxonomic scope" value="Eukaryota"/>
</dbReference>
<dbReference type="HOGENOM" id="CLU_1919909_0_0_1"/>
<reference evidence="2" key="1">
    <citation type="journal article" date="2013" name="Science">
        <title>The Amborella genome and the evolution of flowering plants.</title>
        <authorList>
            <consortium name="Amborella Genome Project"/>
        </authorList>
    </citation>
    <scope>NUCLEOTIDE SEQUENCE [LARGE SCALE GENOMIC DNA]</scope>
</reference>
<protein>
    <submittedName>
        <fullName evidence="1">Uncharacterized protein</fullName>
    </submittedName>
</protein>
<accession>W1NY71</accession>
<dbReference type="EMBL" id="KI394855">
    <property type="protein sequence ID" value="ERN00603.1"/>
    <property type="molecule type" value="Genomic_DNA"/>
</dbReference>
<dbReference type="InterPro" id="IPR036875">
    <property type="entry name" value="Znf_CCHC_sf"/>
</dbReference>
<proteinExistence type="predicted"/>
<evidence type="ECO:0000313" key="1">
    <source>
        <dbReference type="EMBL" id="ERN00603.1"/>
    </source>
</evidence>
<sequence>MALQDDFESVRACIHYQTPLPTIDKTLAELMAEEARKGTFDNFANVSDSVLATLHSSTFNSTGKNSITNRKPFNDISQVRCNYYKGFGHIKYNCPIKLKKKALAQGLTTASASATPSAMTITSAYLTT</sequence>
<dbReference type="Proteomes" id="UP000017836">
    <property type="component" value="Unassembled WGS sequence"/>
</dbReference>